<dbReference type="Proteomes" id="UP001159363">
    <property type="component" value="Chromosome 4"/>
</dbReference>
<name>A0ABQ9HFT0_9NEOP</name>
<evidence type="ECO:0000313" key="2">
    <source>
        <dbReference type="Proteomes" id="UP001159363"/>
    </source>
</evidence>
<sequence length="359" mass="40663">MRMIVVNMEQRWNEGRGKREIPEKNPDQRHRPARFRLAKRPLVVLEALGAILLAAAGGPARVLRDERPPPMVQVLCLTRPPSRALLQDFGAQRRPSLPVDLLLDYTHHPLIPPPACYSKPTVNLSPLAKFYGALENQIVRWLDYSPPTTVNEVRFPAGSLPDFQMWESCRKMPLVDGFSRGSPASPALAFRRCSPEHAAGYSVTKRVKCDGARTRNRFLGTRRVRCGWNKNMLGVPGMPRGAPKLSPFLPTLSLRRLRQNNILFSPWRGMRGVWSETAKWIVSGIVRACAYFVGWVMHMEEETVLSGLPHWIIQGVERMEKHRDGKAGDTRDPRESPLISGIVWHDSRMRNSGNDLAYD</sequence>
<organism evidence="1 2">
    <name type="scientific">Dryococelus australis</name>
    <dbReference type="NCBI Taxonomy" id="614101"/>
    <lineage>
        <taxon>Eukaryota</taxon>
        <taxon>Metazoa</taxon>
        <taxon>Ecdysozoa</taxon>
        <taxon>Arthropoda</taxon>
        <taxon>Hexapoda</taxon>
        <taxon>Insecta</taxon>
        <taxon>Pterygota</taxon>
        <taxon>Neoptera</taxon>
        <taxon>Polyneoptera</taxon>
        <taxon>Phasmatodea</taxon>
        <taxon>Verophasmatodea</taxon>
        <taxon>Anareolatae</taxon>
        <taxon>Phasmatidae</taxon>
        <taxon>Eurycanthinae</taxon>
        <taxon>Dryococelus</taxon>
    </lineage>
</organism>
<dbReference type="EMBL" id="JARBHB010000005">
    <property type="protein sequence ID" value="KAJ8883130.1"/>
    <property type="molecule type" value="Genomic_DNA"/>
</dbReference>
<protein>
    <submittedName>
        <fullName evidence="1">Uncharacterized protein</fullName>
    </submittedName>
</protein>
<comment type="caution">
    <text evidence="1">The sequence shown here is derived from an EMBL/GenBank/DDBJ whole genome shotgun (WGS) entry which is preliminary data.</text>
</comment>
<keyword evidence="2" id="KW-1185">Reference proteome</keyword>
<proteinExistence type="predicted"/>
<accession>A0ABQ9HFT0</accession>
<reference evidence="1 2" key="1">
    <citation type="submission" date="2023-02" db="EMBL/GenBank/DDBJ databases">
        <title>LHISI_Scaffold_Assembly.</title>
        <authorList>
            <person name="Stuart O.P."/>
            <person name="Cleave R."/>
            <person name="Magrath M.J.L."/>
            <person name="Mikheyev A.S."/>
        </authorList>
    </citation>
    <scope>NUCLEOTIDE SEQUENCE [LARGE SCALE GENOMIC DNA]</scope>
    <source>
        <strain evidence="1">Daus_M_001</strain>
        <tissue evidence="1">Leg muscle</tissue>
    </source>
</reference>
<gene>
    <name evidence="1" type="ORF">PR048_014970</name>
</gene>
<evidence type="ECO:0000313" key="1">
    <source>
        <dbReference type="EMBL" id="KAJ8883130.1"/>
    </source>
</evidence>